<dbReference type="GO" id="GO:0016757">
    <property type="term" value="F:glycosyltransferase activity"/>
    <property type="evidence" value="ECO:0007669"/>
    <property type="project" value="UniProtKB-KW"/>
</dbReference>
<feature type="domain" description="Spore protein YkvP/CgeB glycosyl transferase-like" evidence="1">
    <location>
        <begin position="223"/>
        <end position="344"/>
    </location>
</feature>
<dbReference type="RefSeq" id="WP_259450055.1">
    <property type="nucleotide sequence ID" value="NZ_CP119520.1"/>
</dbReference>
<protein>
    <submittedName>
        <fullName evidence="2">Glycosyltransferase</fullName>
        <ecNumber evidence="2">2.4.-.-</ecNumber>
    </submittedName>
</protein>
<organism evidence="2 3">
    <name type="scientific">Telluria mixta</name>
    <dbReference type="NCBI Taxonomy" id="34071"/>
    <lineage>
        <taxon>Bacteria</taxon>
        <taxon>Pseudomonadati</taxon>
        <taxon>Pseudomonadota</taxon>
        <taxon>Betaproteobacteria</taxon>
        <taxon>Burkholderiales</taxon>
        <taxon>Oxalobacteraceae</taxon>
        <taxon>Telluria group</taxon>
        <taxon>Telluria</taxon>
    </lineage>
</organism>
<dbReference type="Pfam" id="PF13524">
    <property type="entry name" value="Glyco_trans_1_2"/>
    <property type="match status" value="1"/>
</dbReference>
<evidence type="ECO:0000313" key="2">
    <source>
        <dbReference type="EMBL" id="MCS0630975.1"/>
    </source>
</evidence>
<proteinExistence type="predicted"/>
<evidence type="ECO:0000313" key="3">
    <source>
        <dbReference type="Proteomes" id="UP001165263"/>
    </source>
</evidence>
<accession>A0ABT2C0S8</accession>
<dbReference type="Proteomes" id="UP001165263">
    <property type="component" value="Unassembled WGS sequence"/>
</dbReference>
<reference evidence="2" key="1">
    <citation type="submission" date="2022-08" db="EMBL/GenBank/DDBJ databases">
        <title>Reclassification of Massilia species as members of the genera Telluria, Duganella, Pseudoduganella, Mokoshia gen. nov. and Zemynaea gen. nov. using orthogonal and non-orthogonal genome-based approaches.</title>
        <authorList>
            <person name="Bowman J.P."/>
        </authorList>
    </citation>
    <scope>NUCLEOTIDE SEQUENCE</scope>
    <source>
        <strain evidence="2">LMG 11547</strain>
    </source>
</reference>
<dbReference type="EC" id="2.4.-.-" evidence="2"/>
<dbReference type="EMBL" id="JANUHC010000005">
    <property type="protein sequence ID" value="MCS0630975.1"/>
    <property type="molecule type" value="Genomic_DNA"/>
</dbReference>
<dbReference type="InterPro" id="IPR055259">
    <property type="entry name" value="YkvP/CgeB_Glyco_trans-like"/>
</dbReference>
<keyword evidence="2" id="KW-0328">Glycosyltransferase</keyword>
<comment type="caution">
    <text evidence="2">The sequence shown here is derived from an EMBL/GenBank/DDBJ whole genome shotgun (WGS) entry which is preliminary data.</text>
</comment>
<evidence type="ECO:0000259" key="1">
    <source>
        <dbReference type="Pfam" id="PF13524"/>
    </source>
</evidence>
<keyword evidence="3" id="KW-1185">Reference proteome</keyword>
<name>A0ABT2C0S8_9BURK</name>
<keyword evidence="2" id="KW-0808">Transferase</keyword>
<sequence length="349" mass="39895">MYEMMRLLKELHAARRPGASRPRIALVSDALTQSSLEAECDVITVTPRNHKFALKYGRPDLLLVESAWQGHANKWKFRIAAYPDHPRRSNVTLAELVTRARDAGIPTVFWNKEDGVHFDRFIDSARLFDHVFTVDENCVARYRAVLAPEATVDTLLFAVQPDTHSFTGFDFKYMRSNFVGSYSHHIHDRRRCWQDMFFGVATQTGLGVTAVDRNSGRKAAHYRYPQLPNFEVLPAVIHAQTAQIYKDYLVSLNVNTIEDSATMFSRRLVEILACGGIAVTNPSPAVTRYFQDYCHVLHTADEAHELFDRLRHGPDAQDLERARAGAEYVLREHTWAHRLDEIMAVIGRR</sequence>
<gene>
    <name evidence="2" type="ORF">NX786_16710</name>
</gene>